<evidence type="ECO:0000259" key="2">
    <source>
        <dbReference type="Pfam" id="PF01569"/>
    </source>
</evidence>
<evidence type="ECO:0000313" key="3">
    <source>
        <dbReference type="EMBL" id="MFC3086968.1"/>
    </source>
</evidence>
<dbReference type="Proteomes" id="UP001595445">
    <property type="component" value="Unassembled WGS sequence"/>
</dbReference>
<feature type="signal peptide" evidence="1">
    <location>
        <begin position="1"/>
        <end position="22"/>
    </location>
</feature>
<organism evidence="3 4">
    <name type="scientific">Tabrizicola soli</name>
    <dbReference type="NCBI Taxonomy" id="2185115"/>
    <lineage>
        <taxon>Bacteria</taxon>
        <taxon>Pseudomonadati</taxon>
        <taxon>Pseudomonadota</taxon>
        <taxon>Alphaproteobacteria</taxon>
        <taxon>Rhodobacterales</taxon>
        <taxon>Paracoccaceae</taxon>
        <taxon>Tabrizicola</taxon>
    </lineage>
</organism>
<feature type="domain" description="Phosphatidic acid phosphatase type 2/haloperoxidase" evidence="2">
    <location>
        <begin position="300"/>
        <end position="429"/>
    </location>
</feature>
<gene>
    <name evidence="3" type="ORF">ACFOD6_13020</name>
</gene>
<dbReference type="Pfam" id="PF01569">
    <property type="entry name" value="PAP2"/>
    <property type="match status" value="1"/>
</dbReference>
<keyword evidence="3" id="KW-0575">Peroxidase</keyword>
<evidence type="ECO:0000313" key="4">
    <source>
        <dbReference type="Proteomes" id="UP001595445"/>
    </source>
</evidence>
<reference evidence="4" key="1">
    <citation type="journal article" date="2019" name="Int. J. Syst. Evol. Microbiol.">
        <title>The Global Catalogue of Microorganisms (GCM) 10K type strain sequencing project: providing services to taxonomists for standard genome sequencing and annotation.</title>
        <authorList>
            <consortium name="The Broad Institute Genomics Platform"/>
            <consortium name="The Broad Institute Genome Sequencing Center for Infectious Disease"/>
            <person name="Wu L."/>
            <person name="Ma J."/>
        </authorList>
    </citation>
    <scope>NUCLEOTIDE SEQUENCE [LARGE SCALE GENOMIC DNA]</scope>
    <source>
        <strain evidence="4">KCTC 62102</strain>
    </source>
</reference>
<dbReference type="CDD" id="cd03398">
    <property type="entry name" value="PAP2_haloperoxidase"/>
    <property type="match status" value="1"/>
</dbReference>
<dbReference type="PANTHER" id="PTHR34599:SF1">
    <property type="entry name" value="PHOSPHATIDIC ACID PHOSPHATASE TYPE 2_HALOPEROXIDASE DOMAIN-CONTAINING PROTEIN"/>
    <property type="match status" value="1"/>
</dbReference>
<keyword evidence="4" id="KW-1185">Reference proteome</keyword>
<dbReference type="InterPro" id="IPR052559">
    <property type="entry name" value="V-haloperoxidase"/>
</dbReference>
<dbReference type="EMBL" id="JBHRSM010000023">
    <property type="protein sequence ID" value="MFC3086968.1"/>
    <property type="molecule type" value="Genomic_DNA"/>
</dbReference>
<comment type="caution">
    <text evidence="3">The sequence shown here is derived from an EMBL/GenBank/DDBJ whole genome shotgun (WGS) entry which is preliminary data.</text>
</comment>
<dbReference type="InterPro" id="IPR000326">
    <property type="entry name" value="PAP2/HPO"/>
</dbReference>
<feature type="chain" id="PRO_5046673185" evidence="1">
    <location>
        <begin position="23"/>
        <end position="435"/>
    </location>
</feature>
<protein>
    <submittedName>
        <fullName evidence="3">Vanadium-dependent haloperoxidase</fullName>
        <ecNumber evidence="3">1.11.1.-</ecNumber>
    </submittedName>
</protein>
<dbReference type="InterPro" id="IPR036938">
    <property type="entry name" value="PAP2/HPO_sf"/>
</dbReference>
<sequence>MQLNRRGFIALSLALAARPALAADRGQLCCEVLIDWHRLILELVRHTATYSPPVASRAFAYLGVAAHEVLASGDPALVSLAGQLNGLAPLPPRGEGAFDAAAVMQAALAEAVPALFGNTGPTGQRAMAAMARKQAAATATGLPEAVAARSAAHGAALARHLLAWAAADGGAVVANMGFPQDYTPGAAPQDWVPTSLVRQQQAPLLPDWGKVRPFAMPAGDACALPPPPPYSEAPDSDFYRAALEVRDAVAGLTEEQRLIARFWSDDPMLSPTPPGHWIAILLEIAARDGLSAERLAGALALLGVAVADGFIACWQTKFEINLLRPVTYIRRVIQPDWEPLLITPPFPEYPSGHSSQSGAAATVLTALFGEDFAFVDTTHADDGLPVRSFPGFWAAAEEAAISRLYGGIHYRFAVERGLDQGRCVGAHALALRITA</sequence>
<dbReference type="PANTHER" id="PTHR34599">
    <property type="entry name" value="PEROXIDASE-RELATED"/>
    <property type="match status" value="1"/>
</dbReference>
<name>A0ABV7DYA7_9RHOB</name>
<evidence type="ECO:0000256" key="1">
    <source>
        <dbReference type="SAM" id="SignalP"/>
    </source>
</evidence>
<dbReference type="RefSeq" id="WP_197642786.1">
    <property type="nucleotide sequence ID" value="NZ_JAEACP010000006.1"/>
</dbReference>
<keyword evidence="3" id="KW-0560">Oxidoreductase</keyword>
<dbReference type="GO" id="GO:0004601">
    <property type="term" value="F:peroxidase activity"/>
    <property type="evidence" value="ECO:0007669"/>
    <property type="project" value="UniProtKB-KW"/>
</dbReference>
<dbReference type="SUPFAM" id="SSF48317">
    <property type="entry name" value="Acid phosphatase/Vanadium-dependent haloperoxidase"/>
    <property type="match status" value="1"/>
</dbReference>
<accession>A0ABV7DYA7</accession>
<proteinExistence type="predicted"/>
<keyword evidence="1" id="KW-0732">Signal</keyword>
<dbReference type="Gene3D" id="1.10.606.20">
    <property type="match status" value="1"/>
</dbReference>
<dbReference type="EC" id="1.11.1.-" evidence="3"/>